<proteinExistence type="predicted"/>
<accession>A0AA86LXT8</accession>
<evidence type="ECO:0008006" key="3">
    <source>
        <dbReference type="Google" id="ProtNLM"/>
    </source>
</evidence>
<dbReference type="EMBL" id="CP022674">
    <property type="protein sequence ID" value="AXI29428.1"/>
    <property type="molecule type" value="Genomic_DNA"/>
</dbReference>
<evidence type="ECO:0000313" key="1">
    <source>
        <dbReference type="EMBL" id="AXI29428.1"/>
    </source>
</evidence>
<evidence type="ECO:0000313" key="2">
    <source>
        <dbReference type="Proteomes" id="UP000253834"/>
    </source>
</evidence>
<name>A0AA86LXT8_PRIMG</name>
<dbReference type="AlphaFoldDB" id="A0AA86LXT8"/>
<reference evidence="1 2" key="1">
    <citation type="submission" date="2017-07" db="EMBL/GenBank/DDBJ databases">
        <title>Isolation and development of strain Bacillus megaterium SR7 for enhanced growth and metabolite production under supercritical carbon dioxide.</title>
        <authorList>
            <person name="Freedman A.J.E."/>
            <person name="Peet K.C."/>
            <person name="Boock J.T."/>
            <person name="Penn K."/>
            <person name="Prather K.L.J."/>
            <person name="Thompson J.R."/>
        </authorList>
    </citation>
    <scope>NUCLEOTIDE SEQUENCE [LARGE SCALE GENOMIC DNA]</scope>
    <source>
        <strain evidence="1 2">SR7</strain>
    </source>
</reference>
<dbReference type="Pfam" id="PF13814">
    <property type="entry name" value="Replic_Relax"/>
    <property type="match status" value="1"/>
</dbReference>
<dbReference type="Proteomes" id="UP000253834">
    <property type="component" value="Chromosome"/>
</dbReference>
<organism evidence="1 2">
    <name type="scientific">Priestia megaterium</name>
    <name type="common">Bacillus megaterium</name>
    <dbReference type="NCBI Taxonomy" id="1404"/>
    <lineage>
        <taxon>Bacteria</taxon>
        <taxon>Bacillati</taxon>
        <taxon>Bacillota</taxon>
        <taxon>Bacilli</taxon>
        <taxon>Bacillales</taxon>
        <taxon>Bacillaceae</taxon>
        <taxon>Priestia</taxon>
    </lineage>
</organism>
<dbReference type="InterPro" id="IPR025855">
    <property type="entry name" value="Replic_Relax"/>
</dbReference>
<protein>
    <recommendedName>
        <fullName evidence="3">Replication-relaxation</fullName>
    </recommendedName>
</protein>
<dbReference type="RefSeq" id="WP_114895445.1">
    <property type="nucleotide sequence ID" value="NZ_CP022674.1"/>
</dbReference>
<sequence>MKQLVKTQERQEKILLSLSQCSYLSRSQIQTIHNIGSTRTAQRVMQQLSEYVSSFMDGEKIYYLNAEGRKLTGCKKVCKKLTTAKHYIMRNYLFIAYGCPEGWKNEMRLKYKDINVVADALFEEGGKFYLIEIDHTQKMSANKIKIEKYKKLISYGKLKSPTFIWMTTTEYRRKQLLKMCEGLDVQIFTITDFY</sequence>
<gene>
    <name evidence="1" type="ORF">CIB87_10545</name>
</gene>